<feature type="compositionally biased region" description="Pro residues" evidence="1">
    <location>
        <begin position="496"/>
        <end position="505"/>
    </location>
</feature>
<dbReference type="GeneID" id="39587863"/>
<feature type="region of interest" description="Disordered" evidence="1">
    <location>
        <begin position="437"/>
        <end position="505"/>
    </location>
</feature>
<evidence type="ECO:0000256" key="1">
    <source>
        <dbReference type="SAM" id="MobiDB-lite"/>
    </source>
</evidence>
<feature type="compositionally biased region" description="Polar residues" evidence="1">
    <location>
        <begin position="463"/>
        <end position="492"/>
    </location>
</feature>
<gene>
    <name evidence="2" type="ORF">EHS24_003320</name>
</gene>
<comment type="caution">
    <text evidence="2">The sequence shown here is derived from an EMBL/GenBank/DDBJ whole genome shotgun (WGS) entry which is preliminary data.</text>
</comment>
<organism evidence="2 3">
    <name type="scientific">Apiotrichum porosum</name>
    <dbReference type="NCBI Taxonomy" id="105984"/>
    <lineage>
        <taxon>Eukaryota</taxon>
        <taxon>Fungi</taxon>
        <taxon>Dikarya</taxon>
        <taxon>Basidiomycota</taxon>
        <taxon>Agaricomycotina</taxon>
        <taxon>Tremellomycetes</taxon>
        <taxon>Trichosporonales</taxon>
        <taxon>Trichosporonaceae</taxon>
        <taxon>Apiotrichum</taxon>
    </lineage>
</organism>
<protein>
    <submittedName>
        <fullName evidence="2">Uncharacterized protein</fullName>
    </submittedName>
</protein>
<dbReference type="EMBL" id="RSCE01000016">
    <property type="protein sequence ID" value="RSH77360.1"/>
    <property type="molecule type" value="Genomic_DNA"/>
</dbReference>
<reference evidence="2 3" key="1">
    <citation type="submission" date="2018-11" db="EMBL/GenBank/DDBJ databases">
        <title>Genome sequence of Apiotrichum porosum DSM 27194.</title>
        <authorList>
            <person name="Aliyu H."/>
            <person name="Gorte O."/>
            <person name="Ochsenreither K."/>
        </authorList>
    </citation>
    <scope>NUCLEOTIDE SEQUENCE [LARGE SCALE GENOMIC DNA]</scope>
    <source>
        <strain evidence="2 3">DSM 27194</strain>
    </source>
</reference>
<evidence type="ECO:0000313" key="2">
    <source>
        <dbReference type="EMBL" id="RSH77360.1"/>
    </source>
</evidence>
<dbReference type="RefSeq" id="XP_028472507.1">
    <property type="nucleotide sequence ID" value="XM_028619011.1"/>
</dbReference>
<name>A0A427XEM8_9TREE</name>
<keyword evidence="3" id="KW-1185">Reference proteome</keyword>
<sequence>MAPDTPSEVHNRVYTRGIQPLVLDARALTEELVGELLATILTPADLTIHPTTFGPNDDDPMYPILATAKEYRSTDYPNETLQVSAGKDALRAAYESLKRHQGRNIVQRLKEIDTHPLPPYLRPLSPILTAKAIAEGLAIADATDVPRTTAQLFLPSSKHYCTSYLSIEPLEEPQISSIMVLDLQWRLEPPMAQRIKTMMIPALPVKKGLESIWTRWDSLDVRDLLPLHMSPPLPAVEISRPPVWHYDSAAEFISVASRAGSPLHRPPSVTPQAFLKLAATDEVGDLDPYASDLLDEYGEHPLADYHSVMDPIDVPSSSHGTFEEPNVADPNSFVKSLTSSRPKPQWQGDPAQLDEYAMVDGFDPEPSGDINYEEDMANYTGYDQYASQLEADPRLKLPDEPSPHPSSYIATNAATAHSTTTGSGRCSGSCRSGMGSYSHLLDTPGGHGYHSAPNMEPQGDPGESSSKWVSSGQTDSNVSPGRTSAEITQRTAQPRPKCPPLPHHE</sequence>
<evidence type="ECO:0000313" key="3">
    <source>
        <dbReference type="Proteomes" id="UP000279236"/>
    </source>
</evidence>
<dbReference type="OrthoDB" id="2422840at2759"/>
<dbReference type="AlphaFoldDB" id="A0A427XEM8"/>
<proteinExistence type="predicted"/>
<accession>A0A427XEM8</accession>
<dbReference type="Proteomes" id="UP000279236">
    <property type="component" value="Unassembled WGS sequence"/>
</dbReference>